<sequence>MIACVDVGYHVQSALAACVTISDWKAELPQGSHTVEIPSIEDYVPGEFYKRELPCIKAVLNQLVAKPSLIVVDGYVWLDANGKRGLGAHLFELLEGQVPVIGVAKTSFATATNAIEVYRGKSLRPLWITAVGTDESEAARCVSEMHGSYRIPTILSLVDRLSRSGAEPISQNQDDA</sequence>
<dbReference type="EMBL" id="CP036299">
    <property type="protein sequence ID" value="QDV29190.1"/>
    <property type="molecule type" value="Genomic_DNA"/>
</dbReference>
<evidence type="ECO:0000313" key="2">
    <source>
        <dbReference type="Proteomes" id="UP000315349"/>
    </source>
</evidence>
<gene>
    <name evidence="1" type="ORF">Spb1_10650</name>
</gene>
<proteinExistence type="predicted"/>
<evidence type="ECO:0000313" key="1">
    <source>
        <dbReference type="EMBL" id="QDV29190.1"/>
    </source>
</evidence>
<protein>
    <submittedName>
        <fullName evidence="1">Endonuclease V</fullName>
    </submittedName>
</protein>
<dbReference type="InterPro" id="IPR007581">
    <property type="entry name" value="Endonuclease-V"/>
</dbReference>
<dbReference type="KEGG" id="peh:Spb1_10650"/>
<dbReference type="GO" id="GO:0004519">
    <property type="term" value="F:endonuclease activity"/>
    <property type="evidence" value="ECO:0007669"/>
    <property type="project" value="UniProtKB-KW"/>
</dbReference>
<accession>A0A518GKP1</accession>
<dbReference type="AlphaFoldDB" id="A0A518GKP1"/>
<dbReference type="Proteomes" id="UP000315349">
    <property type="component" value="Chromosome"/>
</dbReference>
<dbReference type="GO" id="GO:0006281">
    <property type="term" value="P:DNA repair"/>
    <property type="evidence" value="ECO:0007669"/>
    <property type="project" value="InterPro"/>
</dbReference>
<dbReference type="Pfam" id="PF04493">
    <property type="entry name" value="Endonuclease_5"/>
    <property type="match status" value="1"/>
</dbReference>
<dbReference type="Gene3D" id="3.30.2170.10">
    <property type="entry name" value="archaeoglobus fulgidus dsm 4304 superfamily"/>
    <property type="match status" value="1"/>
</dbReference>
<keyword evidence="1" id="KW-0540">Nuclease</keyword>
<keyword evidence="1" id="KW-0378">Hydrolase</keyword>
<name>A0A518GKP1_9PLAN</name>
<keyword evidence="1" id="KW-0255">Endonuclease</keyword>
<keyword evidence="2" id="KW-1185">Reference proteome</keyword>
<reference evidence="1 2" key="1">
    <citation type="submission" date="2019-02" db="EMBL/GenBank/DDBJ databases">
        <title>Deep-cultivation of Planctomycetes and their phenomic and genomic characterization uncovers novel biology.</title>
        <authorList>
            <person name="Wiegand S."/>
            <person name="Jogler M."/>
            <person name="Boedeker C."/>
            <person name="Pinto D."/>
            <person name="Vollmers J."/>
            <person name="Rivas-Marin E."/>
            <person name="Kohn T."/>
            <person name="Peeters S.H."/>
            <person name="Heuer A."/>
            <person name="Rast P."/>
            <person name="Oberbeckmann S."/>
            <person name="Bunk B."/>
            <person name="Jeske O."/>
            <person name="Meyerdierks A."/>
            <person name="Storesund J.E."/>
            <person name="Kallscheuer N."/>
            <person name="Luecker S."/>
            <person name="Lage O.M."/>
            <person name="Pohl T."/>
            <person name="Merkel B.J."/>
            <person name="Hornburger P."/>
            <person name="Mueller R.-W."/>
            <person name="Bruemmer F."/>
            <person name="Labrenz M."/>
            <person name="Spormann A.M."/>
            <person name="Op den Camp H."/>
            <person name="Overmann J."/>
            <person name="Amann R."/>
            <person name="Jetten M.S.M."/>
            <person name="Mascher T."/>
            <person name="Medema M.H."/>
            <person name="Devos D.P."/>
            <person name="Kaster A.-K."/>
            <person name="Ovreas L."/>
            <person name="Rohde M."/>
            <person name="Galperin M.Y."/>
            <person name="Jogler C."/>
        </authorList>
    </citation>
    <scope>NUCLEOTIDE SEQUENCE [LARGE SCALE GENOMIC DNA]</scope>
    <source>
        <strain evidence="1 2">Spb1</strain>
    </source>
</reference>
<organism evidence="1 2">
    <name type="scientific">Planctopirus ephydatiae</name>
    <dbReference type="NCBI Taxonomy" id="2528019"/>
    <lineage>
        <taxon>Bacteria</taxon>
        <taxon>Pseudomonadati</taxon>
        <taxon>Planctomycetota</taxon>
        <taxon>Planctomycetia</taxon>
        <taxon>Planctomycetales</taxon>
        <taxon>Planctomycetaceae</taxon>
        <taxon>Planctopirus</taxon>
    </lineage>
</organism>